<protein>
    <recommendedName>
        <fullName evidence="8">Probable membrane transporter protein</fullName>
    </recommendedName>
</protein>
<evidence type="ECO:0000256" key="2">
    <source>
        <dbReference type="ARBA" id="ARBA00009142"/>
    </source>
</evidence>
<organism evidence="9 10">
    <name type="scientific">Motiliproteus coralliicola</name>
    <dbReference type="NCBI Taxonomy" id="2283196"/>
    <lineage>
        <taxon>Bacteria</taxon>
        <taxon>Pseudomonadati</taxon>
        <taxon>Pseudomonadota</taxon>
        <taxon>Gammaproteobacteria</taxon>
        <taxon>Oceanospirillales</taxon>
        <taxon>Oceanospirillaceae</taxon>
        <taxon>Motiliproteus</taxon>
    </lineage>
</organism>
<dbReference type="RefSeq" id="WP_114695175.1">
    <property type="nucleotide sequence ID" value="NZ_QQOH01000002.1"/>
</dbReference>
<feature type="transmembrane region" description="Helical" evidence="8">
    <location>
        <begin position="72"/>
        <end position="95"/>
    </location>
</feature>
<dbReference type="InterPro" id="IPR002781">
    <property type="entry name" value="TM_pro_TauE-like"/>
</dbReference>
<feature type="transmembrane region" description="Helical" evidence="8">
    <location>
        <begin position="198"/>
        <end position="215"/>
    </location>
</feature>
<dbReference type="InterPro" id="IPR052017">
    <property type="entry name" value="TSUP"/>
</dbReference>
<evidence type="ECO:0000256" key="3">
    <source>
        <dbReference type="ARBA" id="ARBA00022448"/>
    </source>
</evidence>
<sequence length="249" mass="25961">MLSIDPQLLLIILATFLLAGLVKGVTGLGLPTVCLAILTLVLDLPSAMALLLVPSLLTNLQQAFSGGAFRTLLARLWPFLLAAVAMVGLGARALVSVELTLLSALLGLVLVCYGLLSLAGLKLQISPQRERASGIGLGLINGLLTGMTGSFVVPGVLYLQAIGLPRDQLVQAMGLLFSVSTLALGLALGGQQLLSPELGLLSLIGVVPALGGMWLGQRLRRRMAEAMFRRVLFFALILLGGYLVAGSLN</sequence>
<comment type="similarity">
    <text evidence="2 8">Belongs to the 4-toluene sulfonate uptake permease (TSUP) (TC 2.A.102) family.</text>
</comment>
<feature type="transmembrane region" description="Helical" evidence="8">
    <location>
        <begin position="227"/>
        <end position="245"/>
    </location>
</feature>
<gene>
    <name evidence="9" type="ORF">DV711_08095</name>
</gene>
<proteinExistence type="inferred from homology"/>
<feature type="transmembrane region" description="Helical" evidence="8">
    <location>
        <begin position="101"/>
        <end position="123"/>
    </location>
</feature>
<dbReference type="PANTHER" id="PTHR30269:SF32">
    <property type="entry name" value="MEMBRANE TRANSPORTER PROTEIN-RELATED"/>
    <property type="match status" value="1"/>
</dbReference>
<evidence type="ECO:0000313" key="9">
    <source>
        <dbReference type="EMBL" id="RDE22544.1"/>
    </source>
</evidence>
<dbReference type="PANTHER" id="PTHR30269">
    <property type="entry name" value="TRANSMEMBRANE PROTEIN YFCA"/>
    <property type="match status" value="1"/>
</dbReference>
<comment type="subcellular location">
    <subcellularLocation>
        <location evidence="1 8">Cell membrane</location>
        <topology evidence="1 8">Multi-pass membrane protein</topology>
    </subcellularLocation>
</comment>
<evidence type="ECO:0000256" key="4">
    <source>
        <dbReference type="ARBA" id="ARBA00022475"/>
    </source>
</evidence>
<evidence type="ECO:0000256" key="5">
    <source>
        <dbReference type="ARBA" id="ARBA00022692"/>
    </source>
</evidence>
<reference evidence="9 10" key="1">
    <citation type="submission" date="2018-07" db="EMBL/GenBank/DDBJ databases">
        <title>Motiliproteus coralliicola sp. nov., a bacterium isolated from Coral.</title>
        <authorList>
            <person name="Wang G."/>
        </authorList>
    </citation>
    <scope>NUCLEOTIDE SEQUENCE [LARGE SCALE GENOMIC DNA]</scope>
    <source>
        <strain evidence="9 10">C34</strain>
    </source>
</reference>
<keyword evidence="3" id="KW-0813">Transport</keyword>
<dbReference type="Pfam" id="PF01925">
    <property type="entry name" value="TauE"/>
    <property type="match status" value="1"/>
</dbReference>
<keyword evidence="6 8" id="KW-1133">Transmembrane helix</keyword>
<feature type="transmembrane region" description="Helical" evidence="8">
    <location>
        <begin position="135"/>
        <end position="157"/>
    </location>
</feature>
<evidence type="ECO:0000256" key="8">
    <source>
        <dbReference type="RuleBase" id="RU363041"/>
    </source>
</evidence>
<dbReference type="GO" id="GO:0005886">
    <property type="term" value="C:plasma membrane"/>
    <property type="evidence" value="ECO:0007669"/>
    <property type="project" value="UniProtKB-SubCell"/>
</dbReference>
<keyword evidence="4 8" id="KW-1003">Cell membrane</keyword>
<dbReference type="OrthoDB" id="9800873at2"/>
<evidence type="ECO:0000256" key="6">
    <source>
        <dbReference type="ARBA" id="ARBA00022989"/>
    </source>
</evidence>
<dbReference type="AlphaFoldDB" id="A0A369WPK0"/>
<evidence type="ECO:0000256" key="1">
    <source>
        <dbReference type="ARBA" id="ARBA00004651"/>
    </source>
</evidence>
<dbReference type="Proteomes" id="UP000253769">
    <property type="component" value="Unassembled WGS sequence"/>
</dbReference>
<dbReference type="EMBL" id="QQOH01000002">
    <property type="protein sequence ID" value="RDE22544.1"/>
    <property type="molecule type" value="Genomic_DNA"/>
</dbReference>
<evidence type="ECO:0000313" key="10">
    <source>
        <dbReference type="Proteomes" id="UP000253769"/>
    </source>
</evidence>
<keyword evidence="7 8" id="KW-0472">Membrane</keyword>
<feature type="transmembrane region" description="Helical" evidence="8">
    <location>
        <begin position="34"/>
        <end position="60"/>
    </location>
</feature>
<name>A0A369WPK0_9GAMM</name>
<keyword evidence="10" id="KW-1185">Reference proteome</keyword>
<evidence type="ECO:0000256" key="7">
    <source>
        <dbReference type="ARBA" id="ARBA00023136"/>
    </source>
</evidence>
<comment type="caution">
    <text evidence="9">The sequence shown here is derived from an EMBL/GenBank/DDBJ whole genome shotgun (WGS) entry which is preliminary data.</text>
</comment>
<feature type="transmembrane region" description="Helical" evidence="8">
    <location>
        <begin position="169"/>
        <end position="189"/>
    </location>
</feature>
<accession>A0A369WPK0</accession>
<keyword evidence="5 8" id="KW-0812">Transmembrane</keyword>